<feature type="compositionally biased region" description="Polar residues" evidence="1">
    <location>
        <begin position="103"/>
        <end position="112"/>
    </location>
</feature>
<evidence type="ECO:0000313" key="3">
    <source>
        <dbReference type="Proteomes" id="UP000243217"/>
    </source>
</evidence>
<reference evidence="2 3" key="1">
    <citation type="journal article" date="2014" name="Genome Biol. Evol.">
        <title>The secreted proteins of Achlya hypogyna and Thraustotheca clavata identify the ancestral oomycete secretome and reveal gene acquisitions by horizontal gene transfer.</title>
        <authorList>
            <person name="Misner I."/>
            <person name="Blouin N."/>
            <person name="Leonard G."/>
            <person name="Richards T.A."/>
            <person name="Lane C.E."/>
        </authorList>
    </citation>
    <scope>NUCLEOTIDE SEQUENCE [LARGE SCALE GENOMIC DNA]</scope>
    <source>
        <strain evidence="2 3">ATCC 34112</strain>
    </source>
</reference>
<feature type="compositionally biased region" description="Acidic residues" evidence="1">
    <location>
        <begin position="145"/>
        <end position="154"/>
    </location>
</feature>
<evidence type="ECO:0000313" key="2">
    <source>
        <dbReference type="EMBL" id="OQS04409.1"/>
    </source>
</evidence>
<feature type="region of interest" description="Disordered" evidence="1">
    <location>
        <begin position="1"/>
        <end position="32"/>
    </location>
</feature>
<proteinExistence type="predicted"/>
<feature type="compositionally biased region" description="Polar residues" evidence="1">
    <location>
        <begin position="134"/>
        <end position="144"/>
    </location>
</feature>
<name>A0A1W0A2I2_9STRA</name>
<comment type="caution">
    <text evidence="2">The sequence shown here is derived from an EMBL/GenBank/DDBJ whole genome shotgun (WGS) entry which is preliminary data.</text>
</comment>
<dbReference type="EMBL" id="JNBS01000618">
    <property type="protein sequence ID" value="OQS04409.1"/>
    <property type="molecule type" value="Genomic_DNA"/>
</dbReference>
<feature type="region of interest" description="Disordered" evidence="1">
    <location>
        <begin position="82"/>
        <end position="112"/>
    </location>
</feature>
<evidence type="ECO:0000256" key="1">
    <source>
        <dbReference type="SAM" id="MobiDB-lite"/>
    </source>
</evidence>
<gene>
    <name evidence="2" type="ORF">THRCLA_03346</name>
</gene>
<dbReference type="Proteomes" id="UP000243217">
    <property type="component" value="Unassembled WGS sequence"/>
</dbReference>
<keyword evidence="3" id="KW-1185">Reference proteome</keyword>
<feature type="compositionally biased region" description="Polar residues" evidence="1">
    <location>
        <begin position="9"/>
        <end position="21"/>
    </location>
</feature>
<dbReference type="AlphaFoldDB" id="A0A1W0A2I2"/>
<protein>
    <submittedName>
        <fullName evidence="2">Uncharacterized protein</fullName>
    </submittedName>
</protein>
<dbReference type="OrthoDB" id="77404at2759"/>
<feature type="region of interest" description="Disordered" evidence="1">
    <location>
        <begin position="134"/>
        <end position="154"/>
    </location>
</feature>
<sequence length="446" mass="49569">MEPRPRSHGNATLGPSVNIMSSPKLRATKRPNTTPKLRIQKILSVPHKEATDCLSNDTCEVFFMTNLPDSPPKLDVQEHVYKTQTSSTESREDIAPAPDEMTLDNNPNSTELTTQNYSEQTIALTRIHAMEPQSAMNDVSTENPETNDGESSADDQCMDGQYAQWILQMQSIEASRAQLIEELNGYVESLHNKNDEAGESLVMFPDNYDDVLALMTEKDGIIDGEDNPTELNMKIARGIAKIRKNDMILESLNIKVKSSSGPLAKCILSESIVNPTLPKRTRCNSAQRIKEKVEAAKSIDTSSVASVPTRGEKDFIAKNKEMKLAGKNLTQAEEARALALLNDLGDNTDLTQPIADKAYKPLHDEQEMLELRRENSVATLSESIDIPPTWKDNVERYKQERLNTIEATLQAYRDEDNGIGAVGDDDCISFSSGYSRRTSISGVRYK</sequence>
<organism evidence="2 3">
    <name type="scientific">Thraustotheca clavata</name>
    <dbReference type="NCBI Taxonomy" id="74557"/>
    <lineage>
        <taxon>Eukaryota</taxon>
        <taxon>Sar</taxon>
        <taxon>Stramenopiles</taxon>
        <taxon>Oomycota</taxon>
        <taxon>Saprolegniomycetes</taxon>
        <taxon>Saprolegniales</taxon>
        <taxon>Achlyaceae</taxon>
        <taxon>Thraustotheca</taxon>
    </lineage>
</organism>
<accession>A0A1W0A2I2</accession>